<dbReference type="EMBL" id="VXMH01000007">
    <property type="protein sequence ID" value="MYC93553.1"/>
    <property type="molecule type" value="Genomic_DNA"/>
</dbReference>
<feature type="transmembrane region" description="Helical" evidence="8">
    <location>
        <begin position="383"/>
        <end position="401"/>
    </location>
</feature>
<feature type="transmembrane region" description="Helical" evidence="8">
    <location>
        <begin position="226"/>
        <end position="245"/>
    </location>
</feature>
<evidence type="ECO:0000256" key="2">
    <source>
        <dbReference type="ARBA" id="ARBA00022475"/>
    </source>
</evidence>
<proteinExistence type="predicted"/>
<evidence type="ECO:0000256" key="3">
    <source>
        <dbReference type="ARBA" id="ARBA00022676"/>
    </source>
</evidence>
<organism evidence="9">
    <name type="scientific">Caldilineaceae bacterium SB0661_bin_32</name>
    <dbReference type="NCBI Taxonomy" id="2605255"/>
    <lineage>
        <taxon>Bacteria</taxon>
        <taxon>Bacillati</taxon>
        <taxon>Chloroflexota</taxon>
        <taxon>Caldilineae</taxon>
        <taxon>Caldilineales</taxon>
        <taxon>Caldilineaceae</taxon>
    </lineage>
</organism>
<dbReference type="GO" id="GO:0005886">
    <property type="term" value="C:plasma membrane"/>
    <property type="evidence" value="ECO:0007669"/>
    <property type="project" value="UniProtKB-SubCell"/>
</dbReference>
<feature type="transmembrane region" description="Helical" evidence="8">
    <location>
        <begin position="155"/>
        <end position="173"/>
    </location>
</feature>
<feature type="transmembrane region" description="Helical" evidence="8">
    <location>
        <begin position="127"/>
        <end position="148"/>
    </location>
</feature>
<feature type="transmembrane region" description="Helical" evidence="8">
    <location>
        <begin position="324"/>
        <end position="342"/>
    </location>
</feature>
<dbReference type="GO" id="GO:0009103">
    <property type="term" value="P:lipopolysaccharide biosynthetic process"/>
    <property type="evidence" value="ECO:0007669"/>
    <property type="project" value="UniProtKB-ARBA"/>
</dbReference>
<dbReference type="GO" id="GO:0016763">
    <property type="term" value="F:pentosyltransferase activity"/>
    <property type="evidence" value="ECO:0007669"/>
    <property type="project" value="TreeGrafter"/>
</dbReference>
<evidence type="ECO:0000256" key="7">
    <source>
        <dbReference type="ARBA" id="ARBA00023136"/>
    </source>
</evidence>
<name>A0A6B1D2C0_9CHLR</name>
<dbReference type="GO" id="GO:0010041">
    <property type="term" value="P:response to iron(III) ion"/>
    <property type="evidence" value="ECO:0007669"/>
    <property type="project" value="TreeGrafter"/>
</dbReference>
<protein>
    <submittedName>
        <fullName evidence="9">Glycosyltransferase family 39 protein</fullName>
    </submittedName>
</protein>
<keyword evidence="4 9" id="KW-0808">Transferase</keyword>
<keyword evidence="5 8" id="KW-0812">Transmembrane</keyword>
<dbReference type="PANTHER" id="PTHR33908:SF3">
    <property type="entry name" value="UNDECAPRENYL PHOSPHATE-ALPHA-4-AMINO-4-DEOXY-L-ARABINOSE ARABINOSYL TRANSFERASE"/>
    <property type="match status" value="1"/>
</dbReference>
<evidence type="ECO:0000256" key="1">
    <source>
        <dbReference type="ARBA" id="ARBA00004651"/>
    </source>
</evidence>
<evidence type="ECO:0000313" key="9">
    <source>
        <dbReference type="EMBL" id="MYC93553.1"/>
    </source>
</evidence>
<reference evidence="9" key="1">
    <citation type="submission" date="2019-09" db="EMBL/GenBank/DDBJ databases">
        <title>Characterisation of the sponge microbiome using genome-centric metagenomics.</title>
        <authorList>
            <person name="Engelberts J.P."/>
            <person name="Robbins S.J."/>
            <person name="De Goeij J.M."/>
            <person name="Aranda M."/>
            <person name="Bell S.C."/>
            <person name="Webster N.S."/>
        </authorList>
    </citation>
    <scope>NUCLEOTIDE SEQUENCE</scope>
    <source>
        <strain evidence="9">SB0661_bin_32</strain>
    </source>
</reference>
<feature type="transmembrane region" description="Helical" evidence="8">
    <location>
        <begin position="193"/>
        <end position="214"/>
    </location>
</feature>
<evidence type="ECO:0000256" key="6">
    <source>
        <dbReference type="ARBA" id="ARBA00022989"/>
    </source>
</evidence>
<feature type="transmembrane region" description="Helical" evidence="8">
    <location>
        <begin position="295"/>
        <end position="317"/>
    </location>
</feature>
<gene>
    <name evidence="9" type="ORF">F4X14_01155</name>
</gene>
<evidence type="ECO:0000256" key="8">
    <source>
        <dbReference type="SAM" id="Phobius"/>
    </source>
</evidence>
<comment type="subcellular location">
    <subcellularLocation>
        <location evidence="1">Cell membrane</location>
        <topology evidence="1">Multi-pass membrane protein</topology>
    </subcellularLocation>
</comment>
<evidence type="ECO:0000256" key="4">
    <source>
        <dbReference type="ARBA" id="ARBA00022679"/>
    </source>
</evidence>
<comment type="caution">
    <text evidence="9">The sequence shown here is derived from an EMBL/GenBank/DDBJ whole genome shotgun (WGS) entry which is preliminary data.</text>
</comment>
<accession>A0A6B1D2C0</accession>
<dbReference type="InterPro" id="IPR050297">
    <property type="entry name" value="LipidA_mod_glycosyltrf_83"/>
</dbReference>
<keyword evidence="6 8" id="KW-1133">Transmembrane helix</keyword>
<feature type="transmembrane region" description="Helical" evidence="8">
    <location>
        <begin position="78"/>
        <end position="97"/>
    </location>
</feature>
<dbReference type="PANTHER" id="PTHR33908">
    <property type="entry name" value="MANNOSYLTRANSFERASE YKCB-RELATED"/>
    <property type="match status" value="1"/>
</dbReference>
<evidence type="ECO:0000256" key="5">
    <source>
        <dbReference type="ARBA" id="ARBA00022692"/>
    </source>
</evidence>
<sequence>MQDRRKLYSQRFKMSKHISTLLPAALFLVSLTCYSLHWLTAPPGINGDASRLGLYAFDFVHDKLVPFYIYHQFGPHPLIIYIQALVFSALGFTHAALRGITIVGGALAAPAIYVAALWLFHQQGTAFARRAGAVAALGIALSTFFASFSRYGVEGALLPAVELLAIAFLWRGLRRGAWADFAVAGFAVGLSQYIYIAARFFPVALAVACAGAVLANRQLLARWKGLVIAAAVAAAVALPQWLLFITHPYTFFARTQQSTGRFVFELPDPFAVIAGKLVNQLLMLAWRWDNGYNPLSYRSLLTPVLVVALVTGVVYTIRKRQDMHVFAFLMMLAMFLPDLLAYEGANPSATRLVPALPFIFMMAGSGGAILWERTERIRTFPKWAGYLVPLLVLSFGLVRQWDYATRVKSQVLDSSGLEWKNSLVEVAVAEYIGTHLDAPVLIPASEYQRAPLAFLLAEHFRHRTSGLEGLVEKGEIITVVQPTDPVRPTTEWIPAVYRQDEWVLLKDGAVHFLPPLPGGVEPLTGEEEAIVASNGVVAATAFTARWKGAAPSFIPLQANFANNLDLVGYESSNLEPGSPLDITLYWHPARKVERDVEIFVELYDPIRDAVVANAHRWPLNGVYRVRAWQPGKRMPLSLRLSVAYDLAPGPYQLRTGVVDLTGRNRIPLSTGGDFMVVETLKIPLPEDHREPEISADVNFGDVITLDGYTLKSISDGLTITLFWRATALPRFDFTTFVHIIDSDDQIVAQLDAQPRNGQYPTSIWSPNEAVADELTVTDIPSGAYRIYIGLYRHHEDSWERLPIVSNGAEFKTDRLWLETITIP</sequence>
<dbReference type="AlphaFoldDB" id="A0A6B1D2C0"/>
<feature type="transmembrane region" description="Helical" evidence="8">
    <location>
        <begin position="102"/>
        <end position="121"/>
    </location>
</feature>
<keyword evidence="3" id="KW-0328">Glycosyltransferase</keyword>
<feature type="transmembrane region" description="Helical" evidence="8">
    <location>
        <begin position="354"/>
        <end position="371"/>
    </location>
</feature>
<feature type="transmembrane region" description="Helical" evidence="8">
    <location>
        <begin position="21"/>
        <end position="40"/>
    </location>
</feature>
<keyword evidence="7 8" id="KW-0472">Membrane</keyword>
<keyword evidence="2" id="KW-1003">Cell membrane</keyword>